<reference evidence="10 11" key="1">
    <citation type="submission" date="2016-10" db="EMBL/GenBank/DDBJ databases">
        <authorList>
            <person name="de Groot N.N."/>
        </authorList>
    </citation>
    <scope>NUCLEOTIDE SEQUENCE [LARGE SCALE GENOMIC DNA]</scope>
    <source>
        <strain evidence="10 11">DSM 11443</strain>
    </source>
</reference>
<evidence type="ECO:0000256" key="2">
    <source>
        <dbReference type="ARBA" id="ARBA00022630"/>
    </source>
</evidence>
<dbReference type="GO" id="GO:0004458">
    <property type="term" value="F:D-lactate dehydrogenase (cytochrome) activity"/>
    <property type="evidence" value="ECO:0007669"/>
    <property type="project" value="TreeGrafter"/>
</dbReference>
<dbReference type="InterPro" id="IPR016171">
    <property type="entry name" value="Vanillyl_alc_oxidase_C-sub2"/>
</dbReference>
<evidence type="ECO:0000313" key="11">
    <source>
        <dbReference type="Proteomes" id="UP000198977"/>
    </source>
</evidence>
<dbReference type="OrthoDB" id="9811557at2"/>
<dbReference type="InterPro" id="IPR004113">
    <property type="entry name" value="FAD-bd_oxidored_4_C"/>
</dbReference>
<feature type="domain" description="4Fe-4S ferredoxin-type" evidence="8">
    <location>
        <begin position="614"/>
        <end position="645"/>
    </location>
</feature>
<gene>
    <name evidence="10" type="ORF">SAMN04488523_108219</name>
</gene>
<evidence type="ECO:0000256" key="3">
    <source>
        <dbReference type="ARBA" id="ARBA00022723"/>
    </source>
</evidence>
<comment type="cofactor">
    <cofactor evidence="1">
        <name>FAD</name>
        <dbReference type="ChEBI" id="CHEBI:57692"/>
    </cofactor>
</comment>
<dbReference type="PROSITE" id="PS00198">
    <property type="entry name" value="4FE4S_FER_1"/>
    <property type="match status" value="1"/>
</dbReference>
<evidence type="ECO:0000256" key="6">
    <source>
        <dbReference type="ARBA" id="ARBA00023004"/>
    </source>
</evidence>
<dbReference type="SUPFAM" id="SSF55103">
    <property type="entry name" value="FAD-linked oxidases, C-terminal domain"/>
    <property type="match status" value="1"/>
</dbReference>
<dbReference type="Gene3D" id="3.30.43.10">
    <property type="entry name" value="Uridine Diphospho-n-acetylenolpyruvylglucosamine Reductase, domain 2"/>
    <property type="match status" value="1"/>
</dbReference>
<dbReference type="InterPro" id="IPR036318">
    <property type="entry name" value="FAD-bd_PCMH-like_sf"/>
</dbReference>
<keyword evidence="6" id="KW-0408">Iron</keyword>
<dbReference type="InterPro" id="IPR006094">
    <property type="entry name" value="Oxid_FAD_bind_N"/>
</dbReference>
<protein>
    <submittedName>
        <fullName evidence="10">FAD/FMN-containing dehydrogenase</fullName>
    </submittedName>
</protein>
<evidence type="ECO:0000256" key="5">
    <source>
        <dbReference type="ARBA" id="ARBA00023002"/>
    </source>
</evidence>
<dbReference type="PROSITE" id="PS51379">
    <property type="entry name" value="4FE4S_FER_2"/>
    <property type="match status" value="1"/>
</dbReference>
<dbReference type="InterPro" id="IPR016169">
    <property type="entry name" value="FAD-bd_PCMH_sub2"/>
</dbReference>
<dbReference type="GO" id="GO:0071949">
    <property type="term" value="F:FAD binding"/>
    <property type="evidence" value="ECO:0007669"/>
    <property type="project" value="InterPro"/>
</dbReference>
<name>A0A1I2BVA1_9RHOB</name>
<keyword evidence="4" id="KW-0274">FAD</keyword>
<dbReference type="GO" id="GO:1903457">
    <property type="term" value="P:lactate catabolic process"/>
    <property type="evidence" value="ECO:0007669"/>
    <property type="project" value="TreeGrafter"/>
</dbReference>
<dbReference type="SUPFAM" id="SSF46548">
    <property type="entry name" value="alpha-helical ferredoxin"/>
    <property type="match status" value="1"/>
</dbReference>
<evidence type="ECO:0000256" key="1">
    <source>
        <dbReference type="ARBA" id="ARBA00001974"/>
    </source>
</evidence>
<dbReference type="PANTHER" id="PTHR11748:SF119">
    <property type="entry name" value="D-2-HYDROXYGLUTARATE DEHYDROGENASE"/>
    <property type="match status" value="1"/>
</dbReference>
<dbReference type="GO" id="GO:0008720">
    <property type="term" value="F:D-lactate dehydrogenase (NAD+) activity"/>
    <property type="evidence" value="ECO:0007669"/>
    <property type="project" value="TreeGrafter"/>
</dbReference>
<dbReference type="EMBL" id="FOMW01000008">
    <property type="protein sequence ID" value="SFE60022.1"/>
    <property type="molecule type" value="Genomic_DNA"/>
</dbReference>
<dbReference type="InterPro" id="IPR009051">
    <property type="entry name" value="Helical_ferredxn"/>
</dbReference>
<evidence type="ECO:0000313" key="10">
    <source>
        <dbReference type="EMBL" id="SFE60022.1"/>
    </source>
</evidence>
<dbReference type="Pfam" id="PF13183">
    <property type="entry name" value="Fer4_8"/>
    <property type="match status" value="1"/>
</dbReference>
<dbReference type="STRING" id="74348.SAMN04488523_108219"/>
<dbReference type="GO" id="GO:0046872">
    <property type="term" value="F:metal ion binding"/>
    <property type="evidence" value="ECO:0007669"/>
    <property type="project" value="UniProtKB-KW"/>
</dbReference>
<dbReference type="AlphaFoldDB" id="A0A1I2BVA1"/>
<dbReference type="InterPro" id="IPR016167">
    <property type="entry name" value="FAD-bd_PCMH_sub1"/>
</dbReference>
<evidence type="ECO:0000259" key="9">
    <source>
        <dbReference type="PROSITE" id="PS51387"/>
    </source>
</evidence>
<dbReference type="Pfam" id="PF02913">
    <property type="entry name" value="FAD-oxidase_C"/>
    <property type="match status" value="1"/>
</dbReference>
<dbReference type="InterPro" id="IPR017896">
    <property type="entry name" value="4Fe4S_Fe-S-bd"/>
</dbReference>
<dbReference type="Gene3D" id="1.10.1060.10">
    <property type="entry name" value="Alpha-helical ferredoxin"/>
    <property type="match status" value="1"/>
</dbReference>
<dbReference type="GO" id="GO:0051536">
    <property type="term" value="F:iron-sulfur cluster binding"/>
    <property type="evidence" value="ECO:0007669"/>
    <property type="project" value="UniProtKB-KW"/>
</dbReference>
<dbReference type="Gene3D" id="3.30.70.2740">
    <property type="match status" value="1"/>
</dbReference>
<feature type="domain" description="FAD-binding PCMH-type" evidence="9">
    <location>
        <begin position="46"/>
        <end position="271"/>
    </location>
</feature>
<proteinExistence type="predicted"/>
<dbReference type="SUPFAM" id="SSF56176">
    <property type="entry name" value="FAD-binding/transporter-associated domain-like"/>
    <property type="match status" value="1"/>
</dbReference>
<keyword evidence="7" id="KW-0411">Iron-sulfur</keyword>
<organism evidence="10 11">
    <name type="scientific">Sulfitobacter brevis</name>
    <dbReference type="NCBI Taxonomy" id="74348"/>
    <lineage>
        <taxon>Bacteria</taxon>
        <taxon>Pseudomonadati</taxon>
        <taxon>Pseudomonadota</taxon>
        <taxon>Alphaproteobacteria</taxon>
        <taxon>Rhodobacterales</taxon>
        <taxon>Roseobacteraceae</taxon>
        <taxon>Sulfitobacter</taxon>
    </lineage>
</organism>
<accession>A0A1I2BVA1</accession>
<dbReference type="Gene3D" id="1.10.45.10">
    <property type="entry name" value="Vanillyl-alcohol Oxidase, Chain A, domain 4"/>
    <property type="match status" value="1"/>
</dbReference>
<keyword evidence="2" id="KW-0285">Flavoprotein</keyword>
<keyword evidence="5" id="KW-0560">Oxidoreductase</keyword>
<dbReference type="InterPro" id="IPR016166">
    <property type="entry name" value="FAD-bd_PCMH"/>
</dbReference>
<evidence type="ECO:0000259" key="8">
    <source>
        <dbReference type="PROSITE" id="PS51379"/>
    </source>
</evidence>
<keyword evidence="3" id="KW-0479">Metal-binding</keyword>
<keyword evidence="11" id="KW-1185">Reference proteome</keyword>
<dbReference type="InterPro" id="IPR016164">
    <property type="entry name" value="FAD-linked_Oxase-like_C"/>
</dbReference>
<dbReference type="PROSITE" id="PS51387">
    <property type="entry name" value="FAD_PCMH"/>
    <property type="match status" value="1"/>
</dbReference>
<sequence length="959" mass="104044">MKADRTKVPEGPVADLTRKLVVDGFSGQIRTSRAVRIVTATDNSIYYREPACVVEPKSTDDIRAAVRGAAAVGLSLTPRGGGTGTNGQSLAQGVVLDTSRFMNRILSFDAKAGVVRVQPGVVLDQLNDYLKPLGFFFPPTVSTSSRATLGGMVATDASGKGSRHFGRTSDYLMSAELVLADGTTAEICDVLASDVLPAGIIKEVATLLRDELPQQAEEIARISPMMNRGLTGYNLNELRKPDGTLRLTKLLAGSEGTLAVTAEMTLKVIPLPKCFGMAIIGYADSLTALGAVSELLPADPQAIEFLDDVTVDLGKTTPYWPLLEPVLGAAMARCGGFLFAEVTGQNYEEIDRQLAALKRAAGHSRALGVVGTRDPEVVAALNGLRKDAVGLMGKGRGRFKGTAFVEDAAVPPQNLVTFVAGFRDILDSHGLDYGMYGHADVGCVHVRPLMDMRLPTHREKIRPISDAVARLAQEQGGLIWGEHGKGVRGEYVAQYFGPVLFNLLRRIKAAFDPSNLFNPGKLVTAEGTSFPVDRIDSVGFRGARDEIIAAHVDYEKATDCNGNGSCFHWDTSQEMCPSYKVTRDRVQSPKGRAALLRDWLHARETDGDVQTIEHALHQSLATCLSCKACTSQCPVQVDIPTMKARFLAETSGARRSLRDRLIRRMEPLTILGARIPALANAILSLGRDGAARLLKLVDLPEFDRVGFDRRLSTAESTRLVPGQTLPANVAKDRAVILLCDSFLGPFDAKVLEATARVMKRMGYRVFHTPILRNGKAAQVRGYLGDFERIQARMLSDLEKLASTGLPLVSVEPAVTMLFRQDCTTLPNGLLPLPLDRFIAARAQNLPAAQGQEFRMIGHCTETSADPGNLTRWQAIFTAAGLILQTERAGCCGMAGLFGHEVEHREMSRDIFQLNWADRVAEGRGRLLATGFSCRSQAKRFANAELRHPIQALEDVYARD</sequence>
<dbReference type="Proteomes" id="UP000198977">
    <property type="component" value="Unassembled WGS sequence"/>
</dbReference>
<evidence type="ECO:0000256" key="4">
    <source>
        <dbReference type="ARBA" id="ARBA00022827"/>
    </source>
</evidence>
<evidence type="ECO:0000256" key="7">
    <source>
        <dbReference type="ARBA" id="ARBA00023014"/>
    </source>
</evidence>
<dbReference type="InterPro" id="IPR017900">
    <property type="entry name" value="4Fe4S_Fe_S_CS"/>
</dbReference>
<dbReference type="Pfam" id="PF01565">
    <property type="entry name" value="FAD_binding_4"/>
    <property type="match status" value="1"/>
</dbReference>
<dbReference type="PANTHER" id="PTHR11748">
    <property type="entry name" value="D-LACTATE DEHYDROGENASE"/>
    <property type="match status" value="1"/>
</dbReference>
<dbReference type="Gene3D" id="3.30.465.10">
    <property type="match status" value="1"/>
</dbReference>